<sequence length="149" mass="16396">MPRLTPTRVRLGILAGGVLLLVLYDLSGMVIADGRIIYRVRLTSAVPIREAGAEVYSRPERAEDDAHDRSPAGLEYRLPPEALAGEPFEVRAWFTIRVGSLGIRHSRVQQTGLLIVAVQSDGRRVAKVVELPEPDPHRKSDPEVTVALD</sequence>
<accession>A0A517Y3I8</accession>
<keyword evidence="2" id="KW-1185">Reference proteome</keyword>
<organism evidence="1 2">
    <name type="scientific">Urbifossiella limnaea</name>
    <dbReference type="NCBI Taxonomy" id="2528023"/>
    <lineage>
        <taxon>Bacteria</taxon>
        <taxon>Pseudomonadati</taxon>
        <taxon>Planctomycetota</taxon>
        <taxon>Planctomycetia</taxon>
        <taxon>Gemmatales</taxon>
        <taxon>Gemmataceae</taxon>
        <taxon>Urbifossiella</taxon>
    </lineage>
</organism>
<dbReference type="AlphaFoldDB" id="A0A517Y3I8"/>
<proteinExistence type="predicted"/>
<evidence type="ECO:0000313" key="2">
    <source>
        <dbReference type="Proteomes" id="UP000319576"/>
    </source>
</evidence>
<dbReference type="EMBL" id="CP036273">
    <property type="protein sequence ID" value="QDU24278.1"/>
    <property type="molecule type" value="Genomic_DNA"/>
</dbReference>
<evidence type="ECO:0000313" key="1">
    <source>
        <dbReference type="EMBL" id="QDU24278.1"/>
    </source>
</evidence>
<gene>
    <name evidence="1" type="ORF">ETAA1_62920</name>
</gene>
<reference evidence="1 2" key="1">
    <citation type="submission" date="2019-02" db="EMBL/GenBank/DDBJ databases">
        <title>Deep-cultivation of Planctomycetes and their phenomic and genomic characterization uncovers novel biology.</title>
        <authorList>
            <person name="Wiegand S."/>
            <person name="Jogler M."/>
            <person name="Boedeker C."/>
            <person name="Pinto D."/>
            <person name="Vollmers J."/>
            <person name="Rivas-Marin E."/>
            <person name="Kohn T."/>
            <person name="Peeters S.H."/>
            <person name="Heuer A."/>
            <person name="Rast P."/>
            <person name="Oberbeckmann S."/>
            <person name="Bunk B."/>
            <person name="Jeske O."/>
            <person name="Meyerdierks A."/>
            <person name="Storesund J.E."/>
            <person name="Kallscheuer N."/>
            <person name="Luecker S."/>
            <person name="Lage O.M."/>
            <person name="Pohl T."/>
            <person name="Merkel B.J."/>
            <person name="Hornburger P."/>
            <person name="Mueller R.-W."/>
            <person name="Bruemmer F."/>
            <person name="Labrenz M."/>
            <person name="Spormann A.M."/>
            <person name="Op den Camp H."/>
            <person name="Overmann J."/>
            <person name="Amann R."/>
            <person name="Jetten M.S.M."/>
            <person name="Mascher T."/>
            <person name="Medema M.H."/>
            <person name="Devos D.P."/>
            <person name="Kaster A.-K."/>
            <person name="Ovreas L."/>
            <person name="Rohde M."/>
            <person name="Galperin M.Y."/>
            <person name="Jogler C."/>
        </authorList>
    </citation>
    <scope>NUCLEOTIDE SEQUENCE [LARGE SCALE GENOMIC DNA]</scope>
    <source>
        <strain evidence="1 2">ETA_A1</strain>
    </source>
</reference>
<dbReference type="Proteomes" id="UP000319576">
    <property type="component" value="Chromosome"/>
</dbReference>
<dbReference type="RefSeq" id="WP_145244444.1">
    <property type="nucleotide sequence ID" value="NZ_CP036273.1"/>
</dbReference>
<protein>
    <submittedName>
        <fullName evidence="1">Uncharacterized protein</fullName>
    </submittedName>
</protein>
<dbReference type="KEGG" id="uli:ETAA1_62920"/>
<name>A0A517Y3I8_9BACT</name>